<reference evidence="3 4" key="1">
    <citation type="journal article" date="2024" name="Insects">
        <title>An Improved Chromosome-Level Genome Assembly of the Firefly Pyrocoelia pectoralis.</title>
        <authorList>
            <person name="Fu X."/>
            <person name="Meyer-Rochow V.B."/>
            <person name="Ballantyne L."/>
            <person name="Zhu X."/>
        </authorList>
    </citation>
    <scope>NUCLEOTIDE SEQUENCE [LARGE SCALE GENOMIC DNA]</scope>
    <source>
        <strain evidence="3">XCY_ONT2</strain>
    </source>
</reference>
<dbReference type="AlphaFoldDB" id="A0AAN7V733"/>
<comment type="caution">
    <text evidence="3">The sequence shown here is derived from an EMBL/GenBank/DDBJ whole genome shotgun (WGS) entry which is preliminary data.</text>
</comment>
<proteinExistence type="predicted"/>
<evidence type="ECO:0000313" key="4">
    <source>
        <dbReference type="Proteomes" id="UP001329430"/>
    </source>
</evidence>
<organism evidence="3 4">
    <name type="scientific">Pyrocoelia pectoralis</name>
    <dbReference type="NCBI Taxonomy" id="417401"/>
    <lineage>
        <taxon>Eukaryota</taxon>
        <taxon>Metazoa</taxon>
        <taxon>Ecdysozoa</taxon>
        <taxon>Arthropoda</taxon>
        <taxon>Hexapoda</taxon>
        <taxon>Insecta</taxon>
        <taxon>Pterygota</taxon>
        <taxon>Neoptera</taxon>
        <taxon>Endopterygota</taxon>
        <taxon>Coleoptera</taxon>
        <taxon>Polyphaga</taxon>
        <taxon>Elateriformia</taxon>
        <taxon>Elateroidea</taxon>
        <taxon>Lampyridae</taxon>
        <taxon>Lampyrinae</taxon>
        <taxon>Pyrocoelia</taxon>
    </lineage>
</organism>
<feature type="domain" description="DUF4806" evidence="2">
    <location>
        <begin position="193"/>
        <end position="268"/>
    </location>
</feature>
<dbReference type="EMBL" id="JAVRBK010000010">
    <property type="protein sequence ID" value="KAK5638534.1"/>
    <property type="molecule type" value="Genomic_DNA"/>
</dbReference>
<dbReference type="PANTHER" id="PTHR34153">
    <property type="entry name" value="SI:CH211-262H13.3-RELATED-RELATED"/>
    <property type="match status" value="1"/>
</dbReference>
<feature type="region of interest" description="Disordered" evidence="1">
    <location>
        <begin position="84"/>
        <end position="107"/>
    </location>
</feature>
<evidence type="ECO:0000313" key="3">
    <source>
        <dbReference type="EMBL" id="KAK5638534.1"/>
    </source>
</evidence>
<dbReference type="PANTHER" id="PTHR34153:SF2">
    <property type="entry name" value="SI:CH211-262H13.3-RELATED"/>
    <property type="match status" value="1"/>
</dbReference>
<accession>A0AAN7V733</accession>
<sequence length="316" mass="36680">MFTVIEFHKDDGGGLAVVNSQWLTPRKKEVFWPPITNNTKFNKCLIQTEFSHTTIDTETWKLYSVHKIYCECDNLETANHKLKRAQDDSDVNSTAETRKRKRRLPVRLLDSSESDDSNVYCQSKYTRPSPIKRRSIISTPTTSERVNLKSCKYQLLLKEIIKIKEQNKEILQLLKNRTSFTSNSEFPEDFPCTIPISDIKDLDNVEKVLSENPCVAYFSTRGGKDLRTKTNNILRNLMTDELASNHNYYGLLRKDRNDTPKKPFKKLKLNTVVIRSVKHNSDFTTDSIEAAIKLWLKHAPQRKQNKAKLVVHDENM</sequence>
<dbReference type="InterPro" id="IPR032071">
    <property type="entry name" value="DUF4806"/>
</dbReference>
<dbReference type="Proteomes" id="UP001329430">
    <property type="component" value="Chromosome 10"/>
</dbReference>
<protein>
    <recommendedName>
        <fullName evidence="2">DUF4806 domain-containing protein</fullName>
    </recommendedName>
</protein>
<keyword evidence="4" id="KW-1185">Reference proteome</keyword>
<dbReference type="Pfam" id="PF16064">
    <property type="entry name" value="DUF4806"/>
    <property type="match status" value="1"/>
</dbReference>
<name>A0AAN7V733_9COLE</name>
<evidence type="ECO:0000259" key="2">
    <source>
        <dbReference type="Pfam" id="PF16064"/>
    </source>
</evidence>
<evidence type="ECO:0000256" key="1">
    <source>
        <dbReference type="SAM" id="MobiDB-lite"/>
    </source>
</evidence>
<gene>
    <name evidence="3" type="ORF">RI129_012829</name>
</gene>